<dbReference type="GO" id="GO:0043565">
    <property type="term" value="F:sequence-specific DNA binding"/>
    <property type="evidence" value="ECO:0007669"/>
    <property type="project" value="InterPro"/>
</dbReference>
<evidence type="ECO:0000259" key="7">
    <source>
        <dbReference type="PROSITE" id="PS50811"/>
    </source>
</evidence>
<dbReference type="STRING" id="77586.A0A0D9V779"/>
<feature type="domain" description="WRKY" evidence="7">
    <location>
        <begin position="123"/>
        <end position="166"/>
    </location>
</feature>
<dbReference type="Gramene" id="LPERR01G30490.1">
    <property type="protein sequence ID" value="LPERR01G30490.1"/>
    <property type="gene ID" value="LPERR01G30490"/>
</dbReference>
<dbReference type="EnsemblPlants" id="LPERR01G30490.1">
    <property type="protein sequence ID" value="LPERR01G30490.1"/>
    <property type="gene ID" value="LPERR01G30490"/>
</dbReference>
<evidence type="ECO:0000256" key="3">
    <source>
        <dbReference type="ARBA" id="ARBA00023125"/>
    </source>
</evidence>
<keyword evidence="3" id="KW-0238">DNA-binding</keyword>
<organism evidence="8 9">
    <name type="scientific">Leersia perrieri</name>
    <dbReference type="NCBI Taxonomy" id="77586"/>
    <lineage>
        <taxon>Eukaryota</taxon>
        <taxon>Viridiplantae</taxon>
        <taxon>Streptophyta</taxon>
        <taxon>Embryophyta</taxon>
        <taxon>Tracheophyta</taxon>
        <taxon>Spermatophyta</taxon>
        <taxon>Magnoliopsida</taxon>
        <taxon>Liliopsida</taxon>
        <taxon>Poales</taxon>
        <taxon>Poaceae</taxon>
        <taxon>BOP clade</taxon>
        <taxon>Oryzoideae</taxon>
        <taxon>Oryzeae</taxon>
        <taxon>Oryzinae</taxon>
        <taxon>Leersia</taxon>
    </lineage>
</organism>
<keyword evidence="9" id="KW-1185">Reference proteome</keyword>
<dbReference type="GO" id="GO:0003700">
    <property type="term" value="F:DNA-binding transcription factor activity"/>
    <property type="evidence" value="ECO:0007669"/>
    <property type="project" value="InterPro"/>
</dbReference>
<protein>
    <recommendedName>
        <fullName evidence="7">WRKY domain-containing protein</fullName>
    </recommendedName>
</protein>
<keyword evidence="4" id="KW-0804">Transcription</keyword>
<evidence type="ECO:0000256" key="4">
    <source>
        <dbReference type="ARBA" id="ARBA00023163"/>
    </source>
</evidence>
<dbReference type="HOGENOM" id="CLU_835136_0_0_1"/>
<evidence type="ECO:0000313" key="8">
    <source>
        <dbReference type="EnsemblPlants" id="LPERR01G30490.1"/>
    </source>
</evidence>
<evidence type="ECO:0000256" key="1">
    <source>
        <dbReference type="ARBA" id="ARBA00004123"/>
    </source>
</evidence>
<evidence type="ECO:0000313" key="9">
    <source>
        <dbReference type="Proteomes" id="UP000032180"/>
    </source>
</evidence>
<reference evidence="9" key="2">
    <citation type="submission" date="2013-12" db="EMBL/GenBank/DDBJ databases">
        <authorList>
            <person name="Yu Y."/>
            <person name="Lee S."/>
            <person name="de Baynast K."/>
            <person name="Wissotski M."/>
            <person name="Liu L."/>
            <person name="Talag J."/>
            <person name="Goicoechea J."/>
            <person name="Angelova A."/>
            <person name="Jetty R."/>
            <person name="Kudrna D."/>
            <person name="Golser W."/>
            <person name="Rivera L."/>
            <person name="Zhang J."/>
            <person name="Wing R."/>
        </authorList>
    </citation>
    <scope>NUCLEOTIDE SEQUENCE</scope>
</reference>
<reference evidence="8 9" key="1">
    <citation type="submission" date="2012-08" db="EMBL/GenBank/DDBJ databases">
        <title>Oryza genome evolution.</title>
        <authorList>
            <person name="Wing R.A."/>
        </authorList>
    </citation>
    <scope>NUCLEOTIDE SEQUENCE</scope>
</reference>
<feature type="region of interest" description="Disordered" evidence="6">
    <location>
        <begin position="80"/>
        <end position="102"/>
    </location>
</feature>
<accession>A0A0D9V779</accession>
<dbReference type="SUPFAM" id="SSF118290">
    <property type="entry name" value="WRKY DNA-binding domain"/>
    <property type="match status" value="1"/>
</dbReference>
<dbReference type="Proteomes" id="UP000032180">
    <property type="component" value="Chromosome 1"/>
</dbReference>
<dbReference type="AlphaFoldDB" id="A0A0D9V779"/>
<evidence type="ECO:0000256" key="2">
    <source>
        <dbReference type="ARBA" id="ARBA00023015"/>
    </source>
</evidence>
<sequence length="322" mass="34619">MQAQSRLGVSGIGLGAGSGEEEHEAVVRELTRGHELTARLRAEALLALRGKGQAEATATFILGEVSRTFTVCLSIMATAGAGTSSPRRPETPPDSAVSVGAPPLRAREDNVPRKRTLTSSPYDDGFQWRKYGQKRINNTKFPRSYYRCSYHRERRCPAQKHVQRHSAAAAAGDGDDVPPLYAVVYTHEHTCQDSSPNTDLPETTPDYFLESPSSLRRRGAQAGAATQQQQQQVVNARAAMEERERQALVSSLACVLQGKQCYDDTAAAAVGAAAAATPVVVDGGEGLDVTDYDVTEPMVFWGAPFGDEGNNSYGATDVDTVF</sequence>
<keyword evidence="2" id="KW-0805">Transcription regulation</keyword>
<dbReference type="Pfam" id="PF03106">
    <property type="entry name" value="WRKY"/>
    <property type="match status" value="1"/>
</dbReference>
<proteinExistence type="predicted"/>
<dbReference type="SMART" id="SM00774">
    <property type="entry name" value="WRKY"/>
    <property type="match status" value="1"/>
</dbReference>
<dbReference type="eggNOG" id="ENOG502R3C5">
    <property type="taxonomic scope" value="Eukaryota"/>
</dbReference>
<dbReference type="PANTHER" id="PTHR31282">
    <property type="entry name" value="WRKY TRANSCRIPTION FACTOR 21-RELATED"/>
    <property type="match status" value="1"/>
</dbReference>
<dbReference type="InterPro" id="IPR036576">
    <property type="entry name" value="WRKY_dom_sf"/>
</dbReference>
<dbReference type="InterPro" id="IPR003657">
    <property type="entry name" value="WRKY_dom"/>
</dbReference>
<dbReference type="Gene3D" id="2.20.25.80">
    <property type="entry name" value="WRKY domain"/>
    <property type="match status" value="1"/>
</dbReference>
<dbReference type="PROSITE" id="PS50811">
    <property type="entry name" value="WRKY"/>
    <property type="match status" value="1"/>
</dbReference>
<reference evidence="8" key="3">
    <citation type="submission" date="2015-04" db="UniProtKB">
        <authorList>
            <consortium name="EnsemblPlants"/>
        </authorList>
    </citation>
    <scope>IDENTIFICATION</scope>
</reference>
<name>A0A0D9V779_9ORYZ</name>
<evidence type="ECO:0000256" key="6">
    <source>
        <dbReference type="SAM" id="MobiDB-lite"/>
    </source>
</evidence>
<dbReference type="InterPro" id="IPR044810">
    <property type="entry name" value="WRKY_plant"/>
</dbReference>
<keyword evidence="5" id="KW-0539">Nucleus</keyword>
<dbReference type="GO" id="GO:0005634">
    <property type="term" value="C:nucleus"/>
    <property type="evidence" value="ECO:0007669"/>
    <property type="project" value="UniProtKB-SubCell"/>
</dbReference>
<evidence type="ECO:0000256" key="5">
    <source>
        <dbReference type="ARBA" id="ARBA00023242"/>
    </source>
</evidence>
<comment type="subcellular location">
    <subcellularLocation>
        <location evidence="1">Nucleus</location>
    </subcellularLocation>
</comment>